<gene>
    <name evidence="1" type="ORF">SDC9_162819</name>
</gene>
<comment type="caution">
    <text evidence="1">The sequence shown here is derived from an EMBL/GenBank/DDBJ whole genome shotgun (WGS) entry which is preliminary data.</text>
</comment>
<dbReference type="AlphaFoldDB" id="A0A645FM52"/>
<protein>
    <submittedName>
        <fullName evidence="1">Uncharacterized protein</fullName>
    </submittedName>
</protein>
<dbReference type="EMBL" id="VSSQ01062268">
    <property type="protein sequence ID" value="MPN15485.1"/>
    <property type="molecule type" value="Genomic_DNA"/>
</dbReference>
<evidence type="ECO:0000313" key="1">
    <source>
        <dbReference type="EMBL" id="MPN15485.1"/>
    </source>
</evidence>
<reference evidence="1" key="1">
    <citation type="submission" date="2019-08" db="EMBL/GenBank/DDBJ databases">
        <authorList>
            <person name="Kucharzyk K."/>
            <person name="Murdoch R.W."/>
            <person name="Higgins S."/>
            <person name="Loffler F."/>
        </authorList>
    </citation>
    <scope>NUCLEOTIDE SEQUENCE</scope>
</reference>
<accession>A0A645FM52</accession>
<sequence>MLLHGHAVKHVCHADCALIVRDDDELRMNQEPLQHANEPVDVRFVQRCIQLVQHAEGTRLHLVNGEEQRHGRHGLLTTGEQ</sequence>
<organism evidence="1">
    <name type="scientific">bioreactor metagenome</name>
    <dbReference type="NCBI Taxonomy" id="1076179"/>
    <lineage>
        <taxon>unclassified sequences</taxon>
        <taxon>metagenomes</taxon>
        <taxon>ecological metagenomes</taxon>
    </lineage>
</organism>
<name>A0A645FM52_9ZZZZ</name>
<proteinExistence type="predicted"/>